<proteinExistence type="predicted"/>
<gene>
    <name evidence="1" type="ORF">METZ01_LOCUS506962</name>
</gene>
<reference evidence="1" key="1">
    <citation type="submission" date="2018-05" db="EMBL/GenBank/DDBJ databases">
        <authorList>
            <person name="Lanie J.A."/>
            <person name="Ng W.-L."/>
            <person name="Kazmierczak K.M."/>
            <person name="Andrzejewski T.M."/>
            <person name="Davidsen T.M."/>
            <person name="Wayne K.J."/>
            <person name="Tettelin H."/>
            <person name="Glass J.I."/>
            <person name="Rusch D."/>
            <person name="Podicherti R."/>
            <person name="Tsui H.-C.T."/>
            <person name="Winkler M.E."/>
        </authorList>
    </citation>
    <scope>NUCLEOTIDE SEQUENCE</scope>
</reference>
<protein>
    <submittedName>
        <fullName evidence="1">Uncharacterized protein</fullName>
    </submittedName>
</protein>
<evidence type="ECO:0000313" key="1">
    <source>
        <dbReference type="EMBL" id="SVE54108.1"/>
    </source>
</evidence>
<feature type="non-terminal residue" evidence="1">
    <location>
        <position position="1"/>
    </location>
</feature>
<dbReference type="EMBL" id="UINC01224472">
    <property type="protein sequence ID" value="SVE54108.1"/>
    <property type="molecule type" value="Genomic_DNA"/>
</dbReference>
<accession>A0A383EDA8</accession>
<dbReference type="AlphaFoldDB" id="A0A383EDA8"/>
<name>A0A383EDA8_9ZZZZ</name>
<organism evidence="1">
    <name type="scientific">marine metagenome</name>
    <dbReference type="NCBI Taxonomy" id="408172"/>
    <lineage>
        <taxon>unclassified sequences</taxon>
        <taxon>metagenomes</taxon>
        <taxon>ecological metagenomes</taxon>
    </lineage>
</organism>
<sequence length="232" mass="26915">PATPVSAKDAKSSDAIATPSGYGVWRPIHDNPFFQDRLRSNIISLKHEYCLSRKLKDGVYHIKENARTHRIGGGPWSGGLQPVPIDPRWHPNYKIPYEYKTIYYGRPCLKYELNGKQYVRHFYGLRSLEARKGEGLGDVVAVAEDLVKKQGCRHISLVFEDYRDEVTLVDDWRYFTVPPKYRPLDIKEFKRQIFEDKMDIFSRFSGILHKMPLGKLRMFLEEPAMIAKTVPV</sequence>
<feature type="non-terminal residue" evidence="1">
    <location>
        <position position="232"/>
    </location>
</feature>